<evidence type="ECO:0000313" key="9">
    <source>
        <dbReference type="Proteomes" id="UP000019205"/>
    </source>
</evidence>
<evidence type="ECO:0000256" key="1">
    <source>
        <dbReference type="ARBA" id="ARBA00004781"/>
    </source>
</evidence>
<evidence type="ECO:0000256" key="2">
    <source>
        <dbReference type="ARBA" id="ARBA00010944"/>
    </source>
</evidence>
<dbReference type="HOGENOM" id="CLU_045518_1_0_6"/>
<comment type="similarity">
    <text evidence="2 6">Belongs to the dTDP-4-dehydrorhamnose reductase family.</text>
</comment>
<dbReference type="Gene3D" id="3.40.50.720">
    <property type="entry name" value="NAD(P)-binding Rossmann-like Domain"/>
    <property type="match status" value="1"/>
</dbReference>
<keyword evidence="9" id="KW-1185">Reference proteome</keyword>
<dbReference type="EMBL" id="AAOA02000002">
    <property type="protein sequence ID" value="EAQ97527.2"/>
    <property type="molecule type" value="Genomic_DNA"/>
</dbReference>
<dbReference type="AlphaFoldDB" id="A4A8Y5"/>
<comment type="pathway">
    <text evidence="1 6">Carbohydrate biosynthesis; dTDP-L-rhamnose biosynthesis.</text>
</comment>
<dbReference type="UniPathway" id="UPA00124"/>
<dbReference type="GO" id="GO:0005829">
    <property type="term" value="C:cytosol"/>
    <property type="evidence" value="ECO:0007669"/>
    <property type="project" value="TreeGrafter"/>
</dbReference>
<dbReference type="Pfam" id="PF04321">
    <property type="entry name" value="RmlD_sub_bind"/>
    <property type="match status" value="1"/>
</dbReference>
<comment type="cofactor">
    <cofactor evidence="6">
        <name>Mg(2+)</name>
        <dbReference type="ChEBI" id="CHEBI:18420"/>
    </cofactor>
    <text evidence="6">Binds 1 Mg(2+) ion per monomer.</text>
</comment>
<sequence length="301" mass="31942">MAYAVAEASLSRVLVTGGGGQLGSALAATVPPSISLRALGRADCDISNPAAVDAALDAEEPQLLINAAAYTAVDRAEEDADAAFAANGEAPGVLGEACARRGIRLIHVSTDFVFDGTRSSPYPVDAPTAPLGVYGRSKEAGERAVLDSGADALLVRTGWVYSHSGQNFLRTMLRLHGSHEEISVVSDQVGTPTDAYSLAYALWAAAARPALGGIYHWSDAGVCSWYDFAQAIGEEAHALGLLQAVARVKPIRTEDYPTPARRPAYSVLDKSLSWRDFEMPPTHWRSQLRAVLTRLKETAHG</sequence>
<reference evidence="8 9" key="1">
    <citation type="journal article" date="2007" name="Proc. Natl. Acad. Sci. U.S.A.">
        <title>Characterization of a marine gammaproteobacterium capable of aerobic anoxygenic photosynthesis.</title>
        <authorList>
            <person name="Fuchs B.M."/>
            <person name="Spring S."/>
            <person name="Teeling H."/>
            <person name="Quast C."/>
            <person name="Wulf J."/>
            <person name="Schattenhofer M."/>
            <person name="Yan S."/>
            <person name="Ferriera S."/>
            <person name="Johnson J."/>
            <person name="Glockner F.O."/>
            <person name="Amann R."/>
        </authorList>
    </citation>
    <scope>NUCLEOTIDE SEQUENCE [LARGE SCALE GENOMIC DNA]</scope>
    <source>
        <strain evidence="8">KT71</strain>
    </source>
</reference>
<dbReference type="NCBIfam" id="TIGR01214">
    <property type="entry name" value="rmlD"/>
    <property type="match status" value="1"/>
</dbReference>
<dbReference type="Proteomes" id="UP000019205">
    <property type="component" value="Chromosome"/>
</dbReference>
<evidence type="ECO:0000256" key="4">
    <source>
        <dbReference type="ARBA" id="ARBA00017099"/>
    </source>
</evidence>
<proteinExistence type="inferred from homology"/>
<name>A4A8Y5_9GAMM</name>
<evidence type="ECO:0000256" key="5">
    <source>
        <dbReference type="ARBA" id="ARBA00048200"/>
    </source>
</evidence>
<gene>
    <name evidence="8" type="ORF">KT71_04440</name>
</gene>
<dbReference type="InterPro" id="IPR005913">
    <property type="entry name" value="dTDP_dehydrorham_reduct"/>
</dbReference>
<organism evidence="8 9">
    <name type="scientific">Congregibacter litoralis KT71</name>
    <dbReference type="NCBI Taxonomy" id="314285"/>
    <lineage>
        <taxon>Bacteria</taxon>
        <taxon>Pseudomonadati</taxon>
        <taxon>Pseudomonadota</taxon>
        <taxon>Gammaproteobacteria</taxon>
        <taxon>Cellvibrionales</taxon>
        <taxon>Halieaceae</taxon>
        <taxon>Congregibacter</taxon>
    </lineage>
</organism>
<protein>
    <recommendedName>
        <fullName evidence="4 6">dTDP-4-dehydrorhamnose reductase</fullName>
        <ecNumber evidence="3 6">1.1.1.133</ecNumber>
    </recommendedName>
</protein>
<dbReference type="STRING" id="314285.KT71_04440"/>
<dbReference type="GO" id="GO:0019305">
    <property type="term" value="P:dTDP-rhamnose biosynthetic process"/>
    <property type="evidence" value="ECO:0007669"/>
    <property type="project" value="UniProtKB-UniPathway"/>
</dbReference>
<evidence type="ECO:0000256" key="3">
    <source>
        <dbReference type="ARBA" id="ARBA00012929"/>
    </source>
</evidence>
<comment type="caution">
    <text evidence="8">The sequence shown here is derived from an EMBL/GenBank/DDBJ whole genome shotgun (WGS) entry which is preliminary data.</text>
</comment>
<dbReference type="InterPro" id="IPR036291">
    <property type="entry name" value="NAD(P)-bd_dom_sf"/>
</dbReference>
<dbReference type="PANTHER" id="PTHR10491:SF4">
    <property type="entry name" value="METHIONINE ADENOSYLTRANSFERASE 2 SUBUNIT BETA"/>
    <property type="match status" value="1"/>
</dbReference>
<reference evidence="8 9" key="2">
    <citation type="journal article" date="2009" name="PLoS ONE">
        <title>The photosynthetic apparatus and its regulation in the aerobic gammaproteobacterium Congregibacter litoralis gen. nov., sp. nov.</title>
        <authorList>
            <person name="Spring S."/>
            <person name="Lunsdorf H."/>
            <person name="Fuchs B.M."/>
            <person name="Tindall B.J."/>
        </authorList>
    </citation>
    <scope>NUCLEOTIDE SEQUENCE [LARGE SCALE GENOMIC DNA]</scope>
    <source>
        <strain evidence="8">KT71</strain>
    </source>
</reference>
<dbReference type="UniPathway" id="UPA00281"/>
<dbReference type="CDD" id="cd05254">
    <property type="entry name" value="dTDP_HR_like_SDR_e"/>
    <property type="match status" value="1"/>
</dbReference>
<dbReference type="SUPFAM" id="SSF51735">
    <property type="entry name" value="NAD(P)-binding Rossmann-fold domains"/>
    <property type="match status" value="1"/>
</dbReference>
<evidence type="ECO:0000256" key="6">
    <source>
        <dbReference type="RuleBase" id="RU364082"/>
    </source>
</evidence>
<feature type="domain" description="RmlD-like substrate binding" evidence="7">
    <location>
        <begin position="12"/>
        <end position="295"/>
    </location>
</feature>
<dbReference type="EC" id="1.1.1.133" evidence="3 6"/>
<evidence type="ECO:0000259" key="7">
    <source>
        <dbReference type="Pfam" id="PF04321"/>
    </source>
</evidence>
<dbReference type="InterPro" id="IPR029903">
    <property type="entry name" value="RmlD-like-bd"/>
</dbReference>
<dbReference type="GO" id="GO:0009243">
    <property type="term" value="P:O antigen biosynthetic process"/>
    <property type="evidence" value="ECO:0007669"/>
    <property type="project" value="UniProtKB-UniPathway"/>
</dbReference>
<dbReference type="eggNOG" id="COG1091">
    <property type="taxonomic scope" value="Bacteria"/>
</dbReference>
<accession>A4A8Y5</accession>
<dbReference type="Gene3D" id="3.90.25.10">
    <property type="entry name" value="UDP-galactose 4-epimerase, domain 1"/>
    <property type="match status" value="1"/>
</dbReference>
<comment type="function">
    <text evidence="6">Catalyzes the reduction of dTDP-6-deoxy-L-lyxo-4-hexulose to yield dTDP-L-rhamnose.</text>
</comment>
<keyword evidence="6 8" id="KW-0560">Oxidoreductase</keyword>
<comment type="catalytic activity">
    <reaction evidence="5 6">
        <text>dTDP-beta-L-rhamnose + NADP(+) = dTDP-4-dehydro-beta-L-rhamnose + NADPH + H(+)</text>
        <dbReference type="Rhea" id="RHEA:21796"/>
        <dbReference type="ChEBI" id="CHEBI:15378"/>
        <dbReference type="ChEBI" id="CHEBI:57510"/>
        <dbReference type="ChEBI" id="CHEBI:57783"/>
        <dbReference type="ChEBI" id="CHEBI:58349"/>
        <dbReference type="ChEBI" id="CHEBI:62830"/>
        <dbReference type="EC" id="1.1.1.133"/>
    </reaction>
</comment>
<dbReference type="PANTHER" id="PTHR10491">
    <property type="entry name" value="DTDP-4-DEHYDRORHAMNOSE REDUCTASE"/>
    <property type="match status" value="1"/>
</dbReference>
<keyword evidence="6" id="KW-0521">NADP</keyword>
<evidence type="ECO:0000313" key="8">
    <source>
        <dbReference type="EMBL" id="EAQ97527.2"/>
    </source>
</evidence>
<dbReference type="GO" id="GO:0008831">
    <property type="term" value="F:dTDP-4-dehydrorhamnose reductase activity"/>
    <property type="evidence" value="ECO:0007669"/>
    <property type="project" value="UniProtKB-EC"/>
</dbReference>